<evidence type="ECO:0000256" key="5">
    <source>
        <dbReference type="SAM" id="MobiDB-lite"/>
    </source>
</evidence>
<dbReference type="InterPro" id="IPR023779">
    <property type="entry name" value="Chromodomain_CS"/>
</dbReference>
<comment type="subcellular location">
    <subcellularLocation>
        <location evidence="2">Chromosome</location>
    </subcellularLocation>
    <subcellularLocation>
        <location evidence="1">Nucleus</location>
    </subcellularLocation>
</comment>
<dbReference type="EMBL" id="AY944346">
    <property type="protein sequence ID" value="AAY34016.1"/>
    <property type="molecule type" value="Genomic_DNA"/>
</dbReference>
<evidence type="ECO:0000313" key="7">
    <source>
        <dbReference type="EMBL" id="AAY34016.1"/>
    </source>
</evidence>
<gene>
    <name evidence="7" type="primary">rhi</name>
</gene>
<accession>Q49BI8</accession>
<feature type="region of interest" description="Disordered" evidence="5">
    <location>
        <begin position="97"/>
        <end position="205"/>
    </location>
</feature>
<dbReference type="SMART" id="SM00298">
    <property type="entry name" value="CHROMO"/>
    <property type="match status" value="1"/>
</dbReference>
<keyword evidence="4" id="KW-0539">Nucleus</keyword>
<dbReference type="PANTHER" id="PTHR22812">
    <property type="entry name" value="CHROMOBOX PROTEIN"/>
    <property type="match status" value="1"/>
</dbReference>
<reference evidence="7" key="1">
    <citation type="journal article" date="2005" name="PLoS Genet.">
        <title>Positive Selection Drives the Evolution of rhino, a Member of the Heterochromatin Protein 1 Family in Drosophila.</title>
        <authorList>
            <person name="Vermaak D."/>
            <person name="Henikoff S."/>
            <person name="Malik H.S."/>
        </authorList>
    </citation>
    <scope>NUCLEOTIDE SEQUENCE</scope>
</reference>
<dbReference type="CDD" id="cd00034">
    <property type="entry name" value="CSD"/>
    <property type="match status" value="1"/>
</dbReference>
<feature type="compositionally biased region" description="Pro residues" evidence="5">
    <location>
        <begin position="150"/>
        <end position="160"/>
    </location>
</feature>
<dbReference type="AlphaFoldDB" id="Q49BI8"/>
<feature type="domain" description="Chromo" evidence="6">
    <location>
        <begin position="18"/>
        <end position="67"/>
    </location>
</feature>
<sequence length="316" mass="35683">MKNTKKKSPKGKMIGKEYVVESIRGKRFYQNETQYYVKWKGFGPEHCTWEPMQNLGKCIHLLAKFENYIQKAEYSIVPPAEPEPNQLNNWNIKSVRLSESSDEEPSPALERVTPSKSRRALSTATSSSSSSSSSSESSSTSSQSSSSPSQPQPQPEPEPVFPTKQTKGRPGRSIKKSQPKPQAVLPTKQTKTPLQPDLSTNKEKVKVADTLDAAKKNKKGAVDTKDWSSLDDEDDYDDGPTGLELGLKFEKVFHHFAVENEMYLAVKWVDSDEPDMVHISQINQLYPNEIKQYFEILQRLKNDLVSSVPVCLRVWM</sequence>
<dbReference type="InterPro" id="IPR000953">
    <property type="entry name" value="Chromo/chromo_shadow_dom"/>
</dbReference>
<dbReference type="GO" id="GO:0005634">
    <property type="term" value="C:nucleus"/>
    <property type="evidence" value="ECO:0007669"/>
    <property type="project" value="UniProtKB-SubCell"/>
</dbReference>
<dbReference type="Gene3D" id="2.40.50.40">
    <property type="match status" value="2"/>
</dbReference>
<keyword evidence="3" id="KW-0158">Chromosome</keyword>
<evidence type="ECO:0000256" key="2">
    <source>
        <dbReference type="ARBA" id="ARBA00004286"/>
    </source>
</evidence>
<feature type="compositionally biased region" description="Basic residues" evidence="5">
    <location>
        <begin position="166"/>
        <end position="178"/>
    </location>
</feature>
<evidence type="ECO:0000256" key="4">
    <source>
        <dbReference type="ARBA" id="ARBA00023242"/>
    </source>
</evidence>
<feature type="compositionally biased region" description="Polar residues" evidence="5">
    <location>
        <begin position="187"/>
        <end position="199"/>
    </location>
</feature>
<feature type="compositionally biased region" description="Low complexity" evidence="5">
    <location>
        <begin position="122"/>
        <end position="149"/>
    </location>
</feature>
<dbReference type="GO" id="GO:0005694">
    <property type="term" value="C:chromosome"/>
    <property type="evidence" value="ECO:0007669"/>
    <property type="project" value="UniProtKB-SubCell"/>
</dbReference>
<evidence type="ECO:0000256" key="1">
    <source>
        <dbReference type="ARBA" id="ARBA00004123"/>
    </source>
</evidence>
<name>Q49BI8_DROAI</name>
<dbReference type="SUPFAM" id="SSF54160">
    <property type="entry name" value="Chromo domain-like"/>
    <property type="match status" value="2"/>
</dbReference>
<dbReference type="InterPro" id="IPR023780">
    <property type="entry name" value="Chromo_domain"/>
</dbReference>
<organism evidence="7">
    <name type="scientific">Drosophila affinis</name>
    <name type="common">Fruit fly</name>
    <dbReference type="NCBI Taxonomy" id="7246"/>
    <lineage>
        <taxon>Eukaryota</taxon>
        <taxon>Metazoa</taxon>
        <taxon>Ecdysozoa</taxon>
        <taxon>Arthropoda</taxon>
        <taxon>Hexapoda</taxon>
        <taxon>Insecta</taxon>
        <taxon>Pterygota</taxon>
        <taxon>Neoptera</taxon>
        <taxon>Endopterygota</taxon>
        <taxon>Diptera</taxon>
        <taxon>Brachycera</taxon>
        <taxon>Muscomorpha</taxon>
        <taxon>Ephydroidea</taxon>
        <taxon>Drosophilidae</taxon>
        <taxon>Drosophila</taxon>
        <taxon>Sophophora</taxon>
    </lineage>
</organism>
<dbReference type="Pfam" id="PF00385">
    <property type="entry name" value="Chromo"/>
    <property type="match status" value="1"/>
</dbReference>
<evidence type="ECO:0000259" key="6">
    <source>
        <dbReference type="PROSITE" id="PS50013"/>
    </source>
</evidence>
<dbReference type="PROSITE" id="PS00598">
    <property type="entry name" value="CHROMO_1"/>
    <property type="match status" value="1"/>
</dbReference>
<dbReference type="PROSITE" id="PS50013">
    <property type="entry name" value="CHROMO_2"/>
    <property type="match status" value="1"/>
</dbReference>
<dbReference type="InterPro" id="IPR016197">
    <property type="entry name" value="Chromo-like_dom_sf"/>
</dbReference>
<dbReference type="InterPro" id="IPR051219">
    <property type="entry name" value="Heterochromatin_chromo-domain"/>
</dbReference>
<evidence type="ECO:0000256" key="3">
    <source>
        <dbReference type="ARBA" id="ARBA00022454"/>
    </source>
</evidence>
<protein>
    <submittedName>
        <fullName evidence="7">Rhino</fullName>
    </submittedName>
</protein>
<proteinExistence type="predicted"/>